<dbReference type="EMBL" id="RYZI01000227">
    <property type="protein sequence ID" value="RWA07943.1"/>
    <property type="molecule type" value="Genomic_DNA"/>
</dbReference>
<keyword evidence="2" id="KW-1185">Reference proteome</keyword>
<evidence type="ECO:0000313" key="1">
    <source>
        <dbReference type="EMBL" id="RWA07943.1"/>
    </source>
</evidence>
<reference evidence="1 2" key="1">
    <citation type="submission" date="2018-12" db="EMBL/GenBank/DDBJ databases">
        <title>Draft genome sequence of Xylaria grammica IHI A82.</title>
        <authorList>
            <person name="Buettner E."/>
            <person name="Kellner H."/>
        </authorList>
    </citation>
    <scope>NUCLEOTIDE SEQUENCE [LARGE SCALE GENOMIC DNA]</scope>
    <source>
        <strain evidence="1 2">IHI A82</strain>
    </source>
</reference>
<proteinExistence type="predicted"/>
<evidence type="ECO:0000313" key="2">
    <source>
        <dbReference type="Proteomes" id="UP000286045"/>
    </source>
</evidence>
<dbReference type="Proteomes" id="UP000286045">
    <property type="component" value="Unassembled WGS sequence"/>
</dbReference>
<comment type="caution">
    <text evidence="1">The sequence shown here is derived from an EMBL/GenBank/DDBJ whole genome shotgun (WGS) entry which is preliminary data.</text>
</comment>
<sequence length="208" mass="22470">MVAPELDAMSPSKEQMEAFEGFSQEEILYLAKGKRHLKALSGSGSGVVVDTFELTEYLTLVDGNSYALLCATVRNRNSSRLTNTVAPPTVVLITSTTRGVGEGILKPYLLKPNHVIISANRDSRNAAYKALLDLPTAEGIKHIITNIDCDVPTVLTTVADVKAEDIQKHINTNAYGFIHLSQALKSTLKRSESPVCATVGSRAAWLTV</sequence>
<dbReference type="InterPro" id="IPR036291">
    <property type="entry name" value="NAD(P)-bd_dom_sf"/>
</dbReference>
<dbReference type="AlphaFoldDB" id="A0A439D0G5"/>
<name>A0A439D0G5_9PEZI</name>
<organism evidence="1 2">
    <name type="scientific">Xylaria grammica</name>
    <dbReference type="NCBI Taxonomy" id="363999"/>
    <lineage>
        <taxon>Eukaryota</taxon>
        <taxon>Fungi</taxon>
        <taxon>Dikarya</taxon>
        <taxon>Ascomycota</taxon>
        <taxon>Pezizomycotina</taxon>
        <taxon>Sordariomycetes</taxon>
        <taxon>Xylariomycetidae</taxon>
        <taxon>Xylariales</taxon>
        <taxon>Xylariaceae</taxon>
        <taxon>Xylaria</taxon>
    </lineage>
</organism>
<dbReference type="Gene3D" id="3.40.50.720">
    <property type="entry name" value="NAD(P)-binding Rossmann-like Domain"/>
    <property type="match status" value="1"/>
</dbReference>
<accession>A0A439D0G5</accession>
<gene>
    <name evidence="1" type="ORF">EKO27_g7149</name>
</gene>
<protein>
    <submittedName>
        <fullName evidence="1">Uncharacterized protein</fullName>
    </submittedName>
</protein>
<dbReference type="SUPFAM" id="SSF51735">
    <property type="entry name" value="NAD(P)-binding Rossmann-fold domains"/>
    <property type="match status" value="1"/>
</dbReference>